<gene>
    <name evidence="1" type="ORF">LCGC14_0821540</name>
</gene>
<accession>A0A0F9PNC6</accession>
<organism evidence="1">
    <name type="scientific">marine sediment metagenome</name>
    <dbReference type="NCBI Taxonomy" id="412755"/>
    <lineage>
        <taxon>unclassified sequences</taxon>
        <taxon>metagenomes</taxon>
        <taxon>ecological metagenomes</taxon>
    </lineage>
</organism>
<dbReference type="EMBL" id="LAZR01002309">
    <property type="protein sequence ID" value="KKN31689.1"/>
    <property type="molecule type" value="Genomic_DNA"/>
</dbReference>
<protein>
    <submittedName>
        <fullName evidence="1">Uncharacterized protein</fullName>
    </submittedName>
</protein>
<sequence length="681" mass="72515">MELNDAEYRRFKEMERDVPRLWTMFPKNARSSTFRGHIHSVSESSGDHTHARIIDADTDTYVWVEKTADEDIIHFVAAGQELMTIGHDGAVDISHTAAAPGEHALELIVDAAGKGNVHAQDIVLTTGAIGAGDDEEAILVNIDESAAGGGNVVALEVLATEGGADVHAVEAGVLIGPILQFSGTFMDMDVALVKAVDRLTEFITSDPGGGNNIVFFVANSDTITIGDAGQFFEIEFLLATVASKDVKPTFEYSKAGGLWEPFSPADGTNGMQNTGVIAWEADDVVSPAWAVHSGNYRIRITRTKGGSITSPIEDKVQIADVIVYEWAKDGTLNILKLGLGTAAPRKDLHIETTVPTIRLSASDAATDLEVATLIEFYRGNNVNRVGYLAMDSWANDILALATDYPDGELRLRTGSAVDRLTIDKDGNVGIGLVNPGSLLEIAGTLRVQGNATFDGTITTDSIWERTPTAGITLPHGALWLGVTDNMPGHLHLFGAGTGQSQGGTIFLYTSADHDAAIQSWRVDAWEDDLRFRAGTTEKARLTFEGLFLIDTVSELTPDAGVTIESVLIKDGAVDGIDISDHGSNADTHHAEKHSRDKHQLFGSWKALYTDAVGDEQVLALGAAGTVMRAAGTASPPTMEKLAHSDLSTAPADAHHAETHTHTPFLFTIPLGSAEDGSPVTP</sequence>
<comment type="caution">
    <text evidence="1">The sequence shown here is derived from an EMBL/GenBank/DDBJ whole genome shotgun (WGS) entry which is preliminary data.</text>
</comment>
<name>A0A0F9PNC6_9ZZZZ</name>
<dbReference type="AlphaFoldDB" id="A0A0F9PNC6"/>
<evidence type="ECO:0000313" key="1">
    <source>
        <dbReference type="EMBL" id="KKN31689.1"/>
    </source>
</evidence>
<reference evidence="1" key="1">
    <citation type="journal article" date="2015" name="Nature">
        <title>Complex archaea that bridge the gap between prokaryotes and eukaryotes.</title>
        <authorList>
            <person name="Spang A."/>
            <person name="Saw J.H."/>
            <person name="Jorgensen S.L."/>
            <person name="Zaremba-Niedzwiedzka K."/>
            <person name="Martijn J."/>
            <person name="Lind A.E."/>
            <person name="van Eijk R."/>
            <person name="Schleper C."/>
            <person name="Guy L."/>
            <person name="Ettema T.J."/>
        </authorList>
    </citation>
    <scope>NUCLEOTIDE SEQUENCE</scope>
</reference>
<proteinExistence type="predicted"/>